<dbReference type="Proteomes" id="UP000294360">
    <property type="component" value="Plasmid 3"/>
</dbReference>
<gene>
    <name evidence="2" type="ORF">MTUNDRAET4_0106</name>
</gene>
<proteinExistence type="predicted"/>
<name>A0A4U8Z7N6_METTU</name>
<evidence type="ECO:0000313" key="2">
    <source>
        <dbReference type="EMBL" id="VFU17563.1"/>
    </source>
</evidence>
<sequence length="84" mass="9273">MMRADPRMVISAVRKTDLFQEREPFDAARPVASGRVAYRSAETAFGGGRGRDRRPEGEDDEVGFVRVGRSVGLGDKPLFESCRA</sequence>
<keyword evidence="2" id="KW-0614">Plasmid</keyword>
<dbReference type="EMBL" id="LR536452">
    <property type="protein sequence ID" value="VFU17563.1"/>
    <property type="molecule type" value="Genomic_DNA"/>
</dbReference>
<geneLocation type="plasmid" evidence="2 3">
    <name>3</name>
</geneLocation>
<dbReference type="AlphaFoldDB" id="A0A4U8Z7N6"/>
<dbReference type="KEGG" id="mtun:MTUNDRAET4_0106.2"/>
<reference evidence="2 3" key="1">
    <citation type="submission" date="2019-03" db="EMBL/GenBank/DDBJ databases">
        <authorList>
            <person name="Kox A.R. M."/>
        </authorList>
    </citation>
    <scope>NUCLEOTIDE SEQUENCE [LARGE SCALE GENOMIC DNA]</scope>
    <source>
        <strain evidence="2">MTUNDRAET4 annotated genome</strain>
        <plasmid evidence="3">3</plasmid>
    </source>
</reference>
<protein>
    <submittedName>
        <fullName evidence="2">Uncharacterized protein</fullName>
    </submittedName>
</protein>
<evidence type="ECO:0000313" key="3">
    <source>
        <dbReference type="Proteomes" id="UP000294360"/>
    </source>
</evidence>
<organism evidence="2 3">
    <name type="scientific">Methylocella tundrae</name>
    <dbReference type="NCBI Taxonomy" id="227605"/>
    <lineage>
        <taxon>Bacteria</taxon>
        <taxon>Pseudomonadati</taxon>
        <taxon>Pseudomonadota</taxon>
        <taxon>Alphaproteobacteria</taxon>
        <taxon>Hyphomicrobiales</taxon>
        <taxon>Beijerinckiaceae</taxon>
        <taxon>Methylocella</taxon>
    </lineage>
</organism>
<feature type="region of interest" description="Disordered" evidence="1">
    <location>
        <begin position="44"/>
        <end position="63"/>
    </location>
</feature>
<accession>A0A4U8Z7N6</accession>
<evidence type="ECO:0000256" key="1">
    <source>
        <dbReference type="SAM" id="MobiDB-lite"/>
    </source>
</evidence>